<gene>
    <name evidence="3" type="ORF">MKK02DRAFT_45276</name>
</gene>
<dbReference type="PROSITE" id="PS50181">
    <property type="entry name" value="FBOX"/>
    <property type="match status" value="1"/>
</dbReference>
<organism evidence="3 4">
    <name type="scientific">Dioszegia hungarica</name>
    <dbReference type="NCBI Taxonomy" id="4972"/>
    <lineage>
        <taxon>Eukaryota</taxon>
        <taxon>Fungi</taxon>
        <taxon>Dikarya</taxon>
        <taxon>Basidiomycota</taxon>
        <taxon>Agaricomycotina</taxon>
        <taxon>Tremellomycetes</taxon>
        <taxon>Tremellales</taxon>
        <taxon>Bulleribasidiaceae</taxon>
        <taxon>Dioszegia</taxon>
    </lineage>
</organism>
<proteinExistence type="predicted"/>
<feature type="region of interest" description="Disordered" evidence="1">
    <location>
        <begin position="1"/>
        <end position="22"/>
    </location>
</feature>
<feature type="domain" description="F-box" evidence="2">
    <location>
        <begin position="22"/>
        <end position="67"/>
    </location>
</feature>
<evidence type="ECO:0000256" key="1">
    <source>
        <dbReference type="SAM" id="MobiDB-lite"/>
    </source>
</evidence>
<accession>A0AA38LWI8</accession>
<dbReference type="AlphaFoldDB" id="A0AA38LWI8"/>
<dbReference type="SUPFAM" id="SSF81383">
    <property type="entry name" value="F-box domain"/>
    <property type="match status" value="1"/>
</dbReference>
<name>A0AA38LWI8_9TREE</name>
<evidence type="ECO:0000313" key="4">
    <source>
        <dbReference type="Proteomes" id="UP001164286"/>
    </source>
</evidence>
<dbReference type="InterPro" id="IPR036047">
    <property type="entry name" value="F-box-like_dom_sf"/>
</dbReference>
<evidence type="ECO:0000259" key="2">
    <source>
        <dbReference type="PROSITE" id="PS50181"/>
    </source>
</evidence>
<reference evidence="3" key="1">
    <citation type="journal article" date="2022" name="G3 (Bethesda)">
        <title>High quality genome of the basidiomycete yeast Dioszegia hungarica PDD-24b-2 isolated from cloud water.</title>
        <authorList>
            <person name="Jarrige D."/>
            <person name="Haridas S."/>
            <person name="Bleykasten-Grosshans C."/>
            <person name="Joly M."/>
            <person name="Nadalig T."/>
            <person name="Sancelme M."/>
            <person name="Vuilleumier S."/>
            <person name="Grigoriev I.V."/>
            <person name="Amato P."/>
            <person name="Bringel F."/>
        </authorList>
    </citation>
    <scope>NUCLEOTIDE SEQUENCE</scope>
    <source>
        <strain evidence="3">PDD-24b-2</strain>
    </source>
</reference>
<feature type="compositionally biased region" description="Polar residues" evidence="1">
    <location>
        <begin position="10"/>
        <end position="22"/>
    </location>
</feature>
<comment type="caution">
    <text evidence="3">The sequence shown here is derived from an EMBL/GenBank/DDBJ whole genome shotgun (WGS) entry which is preliminary data.</text>
</comment>
<keyword evidence="4" id="KW-1185">Reference proteome</keyword>
<dbReference type="EMBL" id="JAKWFO010000005">
    <property type="protein sequence ID" value="KAI9636571.1"/>
    <property type="molecule type" value="Genomic_DNA"/>
</dbReference>
<protein>
    <recommendedName>
        <fullName evidence="2">F-box domain-containing protein</fullName>
    </recommendedName>
</protein>
<evidence type="ECO:0000313" key="3">
    <source>
        <dbReference type="EMBL" id="KAI9636571.1"/>
    </source>
</evidence>
<dbReference type="Pfam" id="PF12937">
    <property type="entry name" value="F-box-like"/>
    <property type="match status" value="1"/>
</dbReference>
<dbReference type="Proteomes" id="UP001164286">
    <property type="component" value="Unassembled WGS sequence"/>
</dbReference>
<dbReference type="GeneID" id="77732533"/>
<dbReference type="InterPro" id="IPR001810">
    <property type="entry name" value="F-box_dom"/>
</dbReference>
<sequence>MGPNRDALTSIHSIPTSHPPVTSTLTSLPHELISQVIGYLDQSSCLALSRVSRIFTSATEQGIWGRLNLYLPPYFGTYPLHTPELAGRAGQPDVWATKEPSLAEERHEAGLADKVSKIVQRADANPRRWAMVEHVHIIPRSEAIEGIVDILVNTTNLQSLEVDCPQDNNFFWRRSSLGPDDLFEPLDLHLLSAGLRFPSLTHVRLGAYTIRNIGFLPLLCNSAPHILSLDVNIDHTLYGPEIEEEEQLGDEDLVFPQFKRNTKIEVLRIALHDNCDRETSEDDDDDEESEINDTIISSFQRIPSVKKISLTFTVPNTREAFYNRMMASIQSYRFLEDLDIEEYDLNGYLPSINALAQREDGTTAFPALRRLGVMSREWPDAFGLWIAIPSLEIILLDCFSGGPPSGTRRPSIDPVVYHMFPTFADQIRCASRLRLLSLAWDVRRAHSGPDGGARLRRLADIEALGGTDNIRSYRQGGSELLHAQILMHHRQVSDLEYIPEIPPLPRDSSLQYDRADGSRREVAFERVAEPMLQHWTDYDGKSVPLDIIERMRVVEGLDPQAWCRRGLEVGEAALKVLTDYLEGE</sequence>
<dbReference type="RefSeq" id="XP_052946348.1">
    <property type="nucleotide sequence ID" value="XM_053093328.1"/>
</dbReference>